<keyword evidence="3" id="KW-1185">Reference proteome</keyword>
<protein>
    <submittedName>
        <fullName evidence="2">Uncharacterized protein</fullName>
    </submittedName>
</protein>
<accession>A0A4C1WBC5</accession>
<dbReference type="EMBL" id="BGZK01000502">
    <property type="protein sequence ID" value="GBP47454.1"/>
    <property type="molecule type" value="Genomic_DNA"/>
</dbReference>
<reference evidence="2 3" key="1">
    <citation type="journal article" date="2019" name="Commun. Biol.">
        <title>The bagworm genome reveals a unique fibroin gene that provides high tensile strength.</title>
        <authorList>
            <person name="Kono N."/>
            <person name="Nakamura H."/>
            <person name="Ohtoshi R."/>
            <person name="Tomita M."/>
            <person name="Numata K."/>
            <person name="Arakawa K."/>
        </authorList>
    </citation>
    <scope>NUCLEOTIDE SEQUENCE [LARGE SCALE GENOMIC DNA]</scope>
</reference>
<proteinExistence type="predicted"/>
<gene>
    <name evidence="2" type="ORF">EVAR_86371_1</name>
</gene>
<organism evidence="2 3">
    <name type="scientific">Eumeta variegata</name>
    <name type="common">Bagworm moth</name>
    <name type="synonym">Eumeta japonica</name>
    <dbReference type="NCBI Taxonomy" id="151549"/>
    <lineage>
        <taxon>Eukaryota</taxon>
        <taxon>Metazoa</taxon>
        <taxon>Ecdysozoa</taxon>
        <taxon>Arthropoda</taxon>
        <taxon>Hexapoda</taxon>
        <taxon>Insecta</taxon>
        <taxon>Pterygota</taxon>
        <taxon>Neoptera</taxon>
        <taxon>Endopterygota</taxon>
        <taxon>Lepidoptera</taxon>
        <taxon>Glossata</taxon>
        <taxon>Ditrysia</taxon>
        <taxon>Tineoidea</taxon>
        <taxon>Psychidae</taxon>
        <taxon>Oiketicinae</taxon>
        <taxon>Eumeta</taxon>
    </lineage>
</organism>
<dbReference type="Proteomes" id="UP000299102">
    <property type="component" value="Unassembled WGS sequence"/>
</dbReference>
<evidence type="ECO:0000313" key="2">
    <source>
        <dbReference type="EMBL" id="GBP47454.1"/>
    </source>
</evidence>
<sequence length="78" mass="9041">MWSEKIVGERAQAAESLKLEFVEDIFFSFREERLKRRPLKRIPVWRIERTAPSSPSHHKDKSAAARKTNSPVQLLGPV</sequence>
<comment type="caution">
    <text evidence="2">The sequence shown here is derived from an EMBL/GenBank/DDBJ whole genome shotgun (WGS) entry which is preliminary data.</text>
</comment>
<evidence type="ECO:0000256" key="1">
    <source>
        <dbReference type="SAM" id="MobiDB-lite"/>
    </source>
</evidence>
<name>A0A4C1WBC5_EUMVA</name>
<feature type="region of interest" description="Disordered" evidence="1">
    <location>
        <begin position="48"/>
        <end position="78"/>
    </location>
</feature>
<dbReference type="AlphaFoldDB" id="A0A4C1WBC5"/>
<evidence type="ECO:0000313" key="3">
    <source>
        <dbReference type="Proteomes" id="UP000299102"/>
    </source>
</evidence>